<dbReference type="AlphaFoldDB" id="A0A087U762"/>
<evidence type="ECO:0000313" key="9">
    <source>
        <dbReference type="Proteomes" id="UP000054359"/>
    </source>
</evidence>
<dbReference type="GO" id="GO:0005634">
    <property type="term" value="C:nucleus"/>
    <property type="evidence" value="ECO:0007669"/>
    <property type="project" value="UniProtKB-SubCell"/>
</dbReference>
<sequence length="402" mass="45316">MSSENNEEHNSTPPDVKEDDESEIQAEDQKPTDDSSKDSDKDSIKQDSAKEESGKDESEDESEEVGLLDRPVEVTGCRARKKVERLEISFATPKEKQEIPVGKGQKLGECPRIEFQIQKNKLPDLKPLHKILFNRVGSGNEIKKNIRKFCGFTFEKNSQEYERKKAAVEKLTAAILKHVCEVLDLERSGTKEEIVLRILEFLLNPKDSGKKVPSKKKLSSGHEKRKSKEKKSKNSEKKVKTKKEVSDDEDEDDEEPESPDSAADVSEDGSEDDVDDSDDEPKKKSKNISKTKETSGKGKAKKNEKVANKIKKEEKRTVGKGSKRKHDDDSDASSEDDEPIQKKSKMPTDDEIKALVRQILDEADLQEITMKKVIKQVSDAYPDCDLSHKKAFIKTTIKSVIS</sequence>
<keyword evidence="9" id="KW-1185">Reference proteome</keyword>
<dbReference type="EMBL" id="KK118527">
    <property type="protein sequence ID" value="KFM73201.1"/>
    <property type="molecule type" value="Genomic_DNA"/>
</dbReference>
<evidence type="ECO:0000259" key="6">
    <source>
        <dbReference type="PROSITE" id="PS50800"/>
    </source>
</evidence>
<dbReference type="SMART" id="SM00513">
    <property type="entry name" value="SAP"/>
    <property type="match status" value="1"/>
</dbReference>
<feature type="compositionally biased region" description="Basic and acidic residues" evidence="5">
    <location>
        <begin position="232"/>
        <end position="245"/>
    </location>
</feature>
<reference evidence="8 9" key="1">
    <citation type="submission" date="2013-11" db="EMBL/GenBank/DDBJ databases">
        <title>Genome sequencing of Stegodyphus mimosarum.</title>
        <authorList>
            <person name="Bechsgaard J."/>
        </authorList>
    </citation>
    <scope>NUCLEOTIDE SEQUENCE [LARGE SCALE GENOMIC DNA]</scope>
</reference>
<dbReference type="GO" id="GO:2000779">
    <property type="term" value="P:regulation of double-strand break repair"/>
    <property type="evidence" value="ECO:0007669"/>
    <property type="project" value="TreeGrafter"/>
</dbReference>
<dbReference type="Pfam" id="PF08766">
    <property type="entry name" value="DEK_C"/>
    <property type="match status" value="1"/>
</dbReference>
<feature type="compositionally biased region" description="Basic residues" evidence="5">
    <location>
        <begin position="212"/>
        <end position="231"/>
    </location>
</feature>
<dbReference type="PANTHER" id="PTHR13468">
    <property type="entry name" value="DEK PROTEIN"/>
    <property type="match status" value="1"/>
</dbReference>
<dbReference type="OrthoDB" id="10248551at2759"/>
<dbReference type="Proteomes" id="UP000054359">
    <property type="component" value="Unassembled WGS sequence"/>
</dbReference>
<organism evidence="8 9">
    <name type="scientific">Stegodyphus mimosarum</name>
    <name type="common">African social velvet spider</name>
    <dbReference type="NCBI Taxonomy" id="407821"/>
    <lineage>
        <taxon>Eukaryota</taxon>
        <taxon>Metazoa</taxon>
        <taxon>Ecdysozoa</taxon>
        <taxon>Arthropoda</taxon>
        <taxon>Chelicerata</taxon>
        <taxon>Arachnida</taxon>
        <taxon>Araneae</taxon>
        <taxon>Araneomorphae</taxon>
        <taxon>Entelegynae</taxon>
        <taxon>Eresoidea</taxon>
        <taxon>Eresidae</taxon>
        <taxon>Stegodyphus</taxon>
    </lineage>
</organism>
<dbReference type="InterPro" id="IPR044198">
    <property type="entry name" value="DEK"/>
</dbReference>
<feature type="region of interest" description="Disordered" evidence="5">
    <location>
        <begin position="208"/>
        <end position="349"/>
    </location>
</feature>
<proteinExistence type="predicted"/>
<evidence type="ECO:0000259" key="7">
    <source>
        <dbReference type="PROSITE" id="PS51998"/>
    </source>
</evidence>
<comment type="subcellular location">
    <subcellularLocation>
        <location evidence="1">Nucleus</location>
    </subcellularLocation>
</comment>
<dbReference type="PROSITE" id="PS50800">
    <property type="entry name" value="SAP"/>
    <property type="match status" value="1"/>
</dbReference>
<dbReference type="InterPro" id="IPR003034">
    <property type="entry name" value="SAP_dom"/>
</dbReference>
<dbReference type="PANTHER" id="PTHR13468:SF1">
    <property type="entry name" value="PROTEIN DEK"/>
    <property type="match status" value="1"/>
</dbReference>
<dbReference type="GO" id="GO:0042393">
    <property type="term" value="F:histone binding"/>
    <property type="evidence" value="ECO:0007669"/>
    <property type="project" value="TreeGrafter"/>
</dbReference>
<dbReference type="OMA" id="MIKKAPT"/>
<evidence type="ECO:0000256" key="4">
    <source>
        <dbReference type="ARBA" id="ARBA00023242"/>
    </source>
</evidence>
<feature type="compositionally biased region" description="Acidic residues" evidence="5">
    <location>
        <begin position="57"/>
        <end position="66"/>
    </location>
</feature>
<keyword evidence="3" id="KW-0238">DNA-binding</keyword>
<feature type="compositionally biased region" description="Basic and acidic residues" evidence="5">
    <location>
        <begin position="290"/>
        <end position="317"/>
    </location>
</feature>
<evidence type="ECO:0000256" key="2">
    <source>
        <dbReference type="ARBA" id="ARBA00022853"/>
    </source>
</evidence>
<feature type="region of interest" description="Disordered" evidence="5">
    <location>
        <begin position="1"/>
        <end position="71"/>
    </location>
</feature>
<feature type="compositionally biased region" description="Acidic residues" evidence="5">
    <location>
        <begin position="246"/>
        <end position="258"/>
    </location>
</feature>
<evidence type="ECO:0000256" key="3">
    <source>
        <dbReference type="ARBA" id="ARBA00023125"/>
    </source>
</evidence>
<feature type="compositionally biased region" description="Acidic residues" evidence="5">
    <location>
        <begin position="17"/>
        <end position="26"/>
    </location>
</feature>
<feature type="compositionally biased region" description="Acidic residues" evidence="5">
    <location>
        <begin position="329"/>
        <end position="338"/>
    </location>
</feature>
<dbReference type="InterPro" id="IPR014876">
    <property type="entry name" value="DEK_C"/>
</dbReference>
<keyword evidence="4" id="KW-0539">Nucleus</keyword>
<feature type="compositionally biased region" description="Acidic residues" evidence="5">
    <location>
        <begin position="265"/>
        <end position="279"/>
    </location>
</feature>
<evidence type="ECO:0000313" key="8">
    <source>
        <dbReference type="EMBL" id="KFM73201.1"/>
    </source>
</evidence>
<feature type="compositionally biased region" description="Basic and acidic residues" evidence="5">
    <location>
        <begin position="27"/>
        <end position="56"/>
    </location>
</feature>
<dbReference type="STRING" id="407821.A0A087U762"/>
<protein>
    <submittedName>
        <fullName evidence="8">Protein DEK</fullName>
    </submittedName>
</protein>
<name>A0A087U762_STEMI</name>
<dbReference type="GO" id="GO:0006325">
    <property type="term" value="P:chromatin organization"/>
    <property type="evidence" value="ECO:0007669"/>
    <property type="project" value="UniProtKB-KW"/>
</dbReference>
<dbReference type="SUPFAM" id="SSF109715">
    <property type="entry name" value="DEK C-terminal domain"/>
    <property type="match status" value="1"/>
</dbReference>
<dbReference type="GO" id="GO:0003677">
    <property type="term" value="F:DNA binding"/>
    <property type="evidence" value="ECO:0007669"/>
    <property type="project" value="UniProtKB-KW"/>
</dbReference>
<keyword evidence="2" id="KW-0156">Chromatin regulator</keyword>
<feature type="domain" description="DEK-C" evidence="7">
    <location>
        <begin position="346"/>
        <end position="402"/>
    </location>
</feature>
<dbReference type="Gene3D" id="1.10.10.60">
    <property type="entry name" value="Homeodomain-like"/>
    <property type="match status" value="1"/>
</dbReference>
<accession>A0A087U762</accession>
<evidence type="ECO:0000256" key="1">
    <source>
        <dbReference type="ARBA" id="ARBA00004123"/>
    </source>
</evidence>
<feature type="compositionally biased region" description="Basic and acidic residues" evidence="5">
    <location>
        <begin position="1"/>
        <end position="10"/>
    </location>
</feature>
<dbReference type="PROSITE" id="PS51998">
    <property type="entry name" value="DEK_C"/>
    <property type="match status" value="1"/>
</dbReference>
<feature type="non-terminal residue" evidence="8">
    <location>
        <position position="402"/>
    </location>
</feature>
<feature type="domain" description="SAP" evidence="6">
    <location>
        <begin position="168"/>
        <end position="202"/>
    </location>
</feature>
<evidence type="ECO:0000256" key="5">
    <source>
        <dbReference type="SAM" id="MobiDB-lite"/>
    </source>
</evidence>
<gene>
    <name evidence="8" type="ORF">X975_23334</name>
</gene>